<proteinExistence type="predicted"/>
<feature type="compositionally biased region" description="Low complexity" evidence="1">
    <location>
        <begin position="109"/>
        <end position="122"/>
    </location>
</feature>
<feature type="compositionally biased region" description="Basic residues" evidence="1">
    <location>
        <begin position="1"/>
        <end position="12"/>
    </location>
</feature>
<comment type="caution">
    <text evidence="2">The sequence shown here is derived from an EMBL/GenBank/DDBJ whole genome shotgun (WGS) entry which is preliminary data.</text>
</comment>
<evidence type="ECO:0000256" key="1">
    <source>
        <dbReference type="SAM" id="MobiDB-lite"/>
    </source>
</evidence>
<accession>A0AAD5WIM9</accession>
<dbReference type="AlphaFoldDB" id="A0AAD5WIM9"/>
<dbReference type="Proteomes" id="UP001196413">
    <property type="component" value="Unassembled WGS sequence"/>
</dbReference>
<organism evidence="2 3">
    <name type="scientific">Parelaphostrongylus tenuis</name>
    <name type="common">Meningeal worm</name>
    <dbReference type="NCBI Taxonomy" id="148309"/>
    <lineage>
        <taxon>Eukaryota</taxon>
        <taxon>Metazoa</taxon>
        <taxon>Ecdysozoa</taxon>
        <taxon>Nematoda</taxon>
        <taxon>Chromadorea</taxon>
        <taxon>Rhabditida</taxon>
        <taxon>Rhabditina</taxon>
        <taxon>Rhabditomorpha</taxon>
        <taxon>Strongyloidea</taxon>
        <taxon>Metastrongylidae</taxon>
        <taxon>Parelaphostrongylus</taxon>
    </lineage>
</organism>
<feature type="compositionally biased region" description="Low complexity" evidence="1">
    <location>
        <begin position="67"/>
        <end position="80"/>
    </location>
</feature>
<gene>
    <name evidence="2" type="ORF">KIN20_032652</name>
</gene>
<evidence type="ECO:0000313" key="3">
    <source>
        <dbReference type="Proteomes" id="UP001196413"/>
    </source>
</evidence>
<name>A0AAD5WIM9_PARTN</name>
<sequence>MKRNRSSSRRRQSGAIKESALTLRSSSQSNVDVESKPSAVIMKGNRRRSRGRQGGAVMKETTLTLRSSSQSSVDIESQPSAVIMKGNRRRSRGRQGGTVMKETTLTLRSSSQSSVDVESQSSALIKEGNRTRISGGRDDAVTTKGDPQKQITERYAAQKTRDSMPPKVRSRGNVPSGSTSHQSSQRRRHQ</sequence>
<evidence type="ECO:0000313" key="2">
    <source>
        <dbReference type="EMBL" id="KAJ1370838.1"/>
    </source>
</evidence>
<dbReference type="EMBL" id="JAHQIW010006866">
    <property type="protein sequence ID" value="KAJ1370838.1"/>
    <property type="molecule type" value="Genomic_DNA"/>
</dbReference>
<reference evidence="2" key="1">
    <citation type="submission" date="2021-06" db="EMBL/GenBank/DDBJ databases">
        <title>Parelaphostrongylus tenuis whole genome reference sequence.</title>
        <authorList>
            <person name="Garwood T.J."/>
            <person name="Larsen P.A."/>
            <person name="Fountain-Jones N.M."/>
            <person name="Garbe J.R."/>
            <person name="Macchietto M.G."/>
            <person name="Kania S.A."/>
            <person name="Gerhold R.W."/>
            <person name="Richards J.E."/>
            <person name="Wolf T.M."/>
        </authorList>
    </citation>
    <scope>NUCLEOTIDE SEQUENCE</scope>
    <source>
        <strain evidence="2">MNPRO001-30</strain>
        <tissue evidence="2">Meninges</tissue>
    </source>
</reference>
<feature type="compositionally biased region" description="Polar residues" evidence="1">
    <location>
        <begin position="22"/>
        <end position="32"/>
    </location>
</feature>
<feature type="compositionally biased region" description="Basic and acidic residues" evidence="1">
    <location>
        <begin position="127"/>
        <end position="141"/>
    </location>
</feature>
<feature type="region of interest" description="Disordered" evidence="1">
    <location>
        <begin position="1"/>
        <end position="190"/>
    </location>
</feature>
<keyword evidence="3" id="KW-1185">Reference proteome</keyword>
<protein>
    <submittedName>
        <fullName evidence="2">Uncharacterized protein</fullName>
    </submittedName>
</protein>